<dbReference type="Proteomes" id="UP000828390">
    <property type="component" value="Unassembled WGS sequence"/>
</dbReference>
<reference evidence="3" key="2">
    <citation type="submission" date="2020-11" db="EMBL/GenBank/DDBJ databases">
        <authorList>
            <person name="McCartney M.A."/>
            <person name="Auch B."/>
            <person name="Kono T."/>
            <person name="Mallez S."/>
            <person name="Becker A."/>
            <person name="Gohl D.M."/>
            <person name="Silverstein K.A.T."/>
            <person name="Koren S."/>
            <person name="Bechman K.B."/>
            <person name="Herman A."/>
            <person name="Abrahante J.E."/>
            <person name="Garbe J."/>
        </authorList>
    </citation>
    <scope>NUCLEOTIDE SEQUENCE</scope>
    <source>
        <strain evidence="3">Duluth1</strain>
        <tissue evidence="3">Whole animal</tissue>
    </source>
</reference>
<dbReference type="EMBL" id="JAIWYP010000007">
    <property type="protein sequence ID" value="KAH3802964.1"/>
    <property type="molecule type" value="Genomic_DNA"/>
</dbReference>
<comment type="caution">
    <text evidence="3">The sequence shown here is derived from an EMBL/GenBank/DDBJ whole genome shotgun (WGS) entry which is preliminary data.</text>
</comment>
<name>A0A9D4FSQ5_DREPO</name>
<feature type="region of interest" description="Disordered" evidence="1">
    <location>
        <begin position="1"/>
        <end position="21"/>
    </location>
</feature>
<reference evidence="3" key="1">
    <citation type="journal article" date="2019" name="bioRxiv">
        <title>The Genome of the Zebra Mussel, Dreissena polymorpha: A Resource for Invasive Species Research.</title>
        <authorList>
            <person name="McCartney M.A."/>
            <person name="Auch B."/>
            <person name="Kono T."/>
            <person name="Mallez S."/>
            <person name="Zhang Y."/>
            <person name="Obille A."/>
            <person name="Becker A."/>
            <person name="Abrahante J.E."/>
            <person name="Garbe J."/>
            <person name="Badalamenti J.P."/>
            <person name="Herman A."/>
            <person name="Mangelson H."/>
            <person name="Liachko I."/>
            <person name="Sullivan S."/>
            <person name="Sone E.D."/>
            <person name="Koren S."/>
            <person name="Silverstein K.A.T."/>
            <person name="Beckman K.B."/>
            <person name="Gohl D.M."/>
        </authorList>
    </citation>
    <scope>NUCLEOTIDE SEQUENCE</scope>
    <source>
        <strain evidence="3">Duluth1</strain>
        <tissue evidence="3">Whole animal</tissue>
    </source>
</reference>
<evidence type="ECO:0000256" key="2">
    <source>
        <dbReference type="SAM" id="Phobius"/>
    </source>
</evidence>
<keyword evidence="4" id="KW-1185">Reference proteome</keyword>
<evidence type="ECO:0000313" key="3">
    <source>
        <dbReference type="EMBL" id="KAH3802964.1"/>
    </source>
</evidence>
<sequence length="147" mass="16329">MLNHYTTSDVTGSTDLTSTVDREISPSSSSVHLAPATHECPIKWPEMNITEFEASEIAKQLQKNLTVNAKETSAYVRKLTSANDERKSSAVMGWVGILCVILPIVLLLLSDCRAIISHAKCRVCNVYNDQHSNSIRCTIPLEEMHTR</sequence>
<proteinExistence type="predicted"/>
<keyword evidence="2" id="KW-0812">Transmembrane</keyword>
<organism evidence="3 4">
    <name type="scientific">Dreissena polymorpha</name>
    <name type="common">Zebra mussel</name>
    <name type="synonym">Mytilus polymorpha</name>
    <dbReference type="NCBI Taxonomy" id="45954"/>
    <lineage>
        <taxon>Eukaryota</taxon>
        <taxon>Metazoa</taxon>
        <taxon>Spiralia</taxon>
        <taxon>Lophotrochozoa</taxon>
        <taxon>Mollusca</taxon>
        <taxon>Bivalvia</taxon>
        <taxon>Autobranchia</taxon>
        <taxon>Heteroconchia</taxon>
        <taxon>Euheterodonta</taxon>
        <taxon>Imparidentia</taxon>
        <taxon>Neoheterodontei</taxon>
        <taxon>Myida</taxon>
        <taxon>Dreissenoidea</taxon>
        <taxon>Dreissenidae</taxon>
        <taxon>Dreissena</taxon>
    </lineage>
</organism>
<keyword evidence="2" id="KW-1133">Transmembrane helix</keyword>
<evidence type="ECO:0000256" key="1">
    <source>
        <dbReference type="SAM" id="MobiDB-lite"/>
    </source>
</evidence>
<keyword evidence="2" id="KW-0472">Membrane</keyword>
<accession>A0A9D4FSQ5</accession>
<feature type="transmembrane region" description="Helical" evidence="2">
    <location>
        <begin position="91"/>
        <end position="110"/>
    </location>
</feature>
<evidence type="ECO:0000313" key="4">
    <source>
        <dbReference type="Proteomes" id="UP000828390"/>
    </source>
</evidence>
<gene>
    <name evidence="3" type="ORF">DPMN_156662</name>
</gene>
<dbReference type="AlphaFoldDB" id="A0A9D4FSQ5"/>
<protein>
    <submittedName>
        <fullName evidence="3">Uncharacterized protein</fullName>
    </submittedName>
</protein>